<keyword evidence="2" id="KW-1185">Reference proteome</keyword>
<dbReference type="InterPro" id="IPR025347">
    <property type="entry name" value="DUF4251"/>
</dbReference>
<dbReference type="Proteomes" id="UP000635665">
    <property type="component" value="Unassembled WGS sequence"/>
</dbReference>
<gene>
    <name evidence="1" type="ORF">I6U50_02395</name>
</gene>
<dbReference type="RefSeq" id="WP_198637717.1">
    <property type="nucleotide sequence ID" value="NZ_JAEHNY010000002.1"/>
</dbReference>
<organism evidence="1 2">
    <name type="scientific">Salegentibacter maritimus</name>
    <dbReference type="NCBI Taxonomy" id="2794347"/>
    <lineage>
        <taxon>Bacteria</taxon>
        <taxon>Pseudomonadati</taxon>
        <taxon>Bacteroidota</taxon>
        <taxon>Flavobacteriia</taxon>
        <taxon>Flavobacteriales</taxon>
        <taxon>Flavobacteriaceae</taxon>
        <taxon>Salegentibacter</taxon>
    </lineage>
</organism>
<dbReference type="Pfam" id="PF14059">
    <property type="entry name" value="DUF4251"/>
    <property type="match status" value="1"/>
</dbReference>
<accession>A0ABS0TCT2</accession>
<comment type="caution">
    <text evidence="1">The sequence shown here is derived from an EMBL/GenBank/DDBJ whole genome shotgun (WGS) entry which is preliminary data.</text>
</comment>
<sequence length="164" mass="18852">MKRYSHYLLIILLIFFESCGTSVDAAKVEKTKQLVESREFEIENDWVNPMNGGRINLIGNPNFIRFKKDSVNLFLPFFGERFAGGGYNDEGGIKYNGPLNDLEVRTDSKNTQIIEFSARQNTENLNFTINIYPEGKVDTKVNSSYRSFISYQGEIGEIKEKDRK</sequence>
<reference evidence="1 2" key="1">
    <citation type="submission" date="2020-12" db="EMBL/GenBank/DDBJ databases">
        <title>Salegentibacter orientalis sp. nov., isolated from costal sediment.</title>
        <authorList>
            <person name="Lian F.-B."/>
        </authorList>
    </citation>
    <scope>NUCLEOTIDE SEQUENCE [LARGE SCALE GENOMIC DNA]</scope>
    <source>
        <strain evidence="1 2">F60176</strain>
    </source>
</reference>
<dbReference type="EMBL" id="JAEHNY010000002">
    <property type="protein sequence ID" value="MBI6118864.1"/>
    <property type="molecule type" value="Genomic_DNA"/>
</dbReference>
<evidence type="ECO:0000313" key="1">
    <source>
        <dbReference type="EMBL" id="MBI6118864.1"/>
    </source>
</evidence>
<proteinExistence type="predicted"/>
<evidence type="ECO:0000313" key="2">
    <source>
        <dbReference type="Proteomes" id="UP000635665"/>
    </source>
</evidence>
<dbReference type="Gene3D" id="2.40.128.410">
    <property type="match status" value="1"/>
</dbReference>
<name>A0ABS0TCT2_9FLAO</name>
<protein>
    <submittedName>
        <fullName evidence="1">DUF4251 domain-containing protein</fullName>
    </submittedName>
</protein>